<reference evidence="1 2" key="1">
    <citation type="submission" date="2015-11" db="EMBL/GenBank/DDBJ databases">
        <authorList>
            <person name="Lin W."/>
        </authorList>
    </citation>
    <scope>NUCLEOTIDE SEQUENCE [LARGE SCALE GENOMIC DNA]</scope>
    <source>
        <strain evidence="1 2">HCH-1</strain>
    </source>
</reference>
<accession>A0ABR5SIG5</accession>
<name>A0ABR5SIG5_9BACT</name>
<dbReference type="EMBL" id="LNQR01000021">
    <property type="protein sequence ID" value="KWT92673.1"/>
    <property type="molecule type" value="Genomic_DNA"/>
</dbReference>
<dbReference type="Proteomes" id="UP000060487">
    <property type="component" value="Unassembled WGS sequence"/>
</dbReference>
<evidence type="ECO:0000313" key="1">
    <source>
        <dbReference type="EMBL" id="KWT92673.1"/>
    </source>
</evidence>
<comment type="caution">
    <text evidence="1">The sequence shown here is derived from an EMBL/GenBank/DDBJ whole genome shotgun (WGS) entry which is preliminary data.</text>
</comment>
<evidence type="ECO:0008006" key="3">
    <source>
        <dbReference type="Google" id="ProtNLM"/>
    </source>
</evidence>
<gene>
    <name evidence="1" type="ORF">ASN18_0504</name>
</gene>
<protein>
    <recommendedName>
        <fullName evidence="3">Secreted protein</fullName>
    </recommendedName>
</protein>
<evidence type="ECO:0000313" key="2">
    <source>
        <dbReference type="Proteomes" id="UP000060487"/>
    </source>
</evidence>
<organism evidence="1 2">
    <name type="scientific">Candidatus Magnetominusculus xianensis</name>
    <dbReference type="NCBI Taxonomy" id="1748249"/>
    <lineage>
        <taxon>Bacteria</taxon>
        <taxon>Pseudomonadati</taxon>
        <taxon>Nitrospirota</taxon>
        <taxon>Nitrospiria</taxon>
        <taxon>Nitrospirales</taxon>
        <taxon>Nitrospiraceae</taxon>
        <taxon>Candidatus Magnetominusculus</taxon>
    </lineage>
</organism>
<proteinExistence type="predicted"/>
<keyword evidence="2" id="KW-1185">Reference proteome</keyword>
<sequence length="155" mass="18024">MSFCLRLLILLVVLSVVFSMKNELSAKCKDKLYVISLTDSYLKKKYKVRAFYLNPGLNFYIYGIPKMPNGWVYDFPDEHGFDKLIGTADTDKEAVDIGYFKDFFTFILLKDDHQKSKPGLRMTFFCNKPDGTAKLIELGTKDFNIKIINKCPKWY</sequence>